<name>A0A9W4IYG2_9EURO</name>
<evidence type="ECO:0000256" key="6">
    <source>
        <dbReference type="SAM" id="MobiDB-lite"/>
    </source>
</evidence>
<accession>A0A9W4IYG2</accession>
<evidence type="ECO:0000256" key="4">
    <source>
        <dbReference type="ARBA" id="ARBA00023163"/>
    </source>
</evidence>
<evidence type="ECO:0000256" key="3">
    <source>
        <dbReference type="ARBA" id="ARBA00023125"/>
    </source>
</evidence>
<dbReference type="AlphaFoldDB" id="A0A9W4IYG2"/>
<dbReference type="SUPFAM" id="SSF57701">
    <property type="entry name" value="Zn2/Cys6 DNA-binding domain"/>
    <property type="match status" value="1"/>
</dbReference>
<dbReference type="GO" id="GO:0045944">
    <property type="term" value="P:positive regulation of transcription by RNA polymerase II"/>
    <property type="evidence" value="ECO:0007669"/>
    <property type="project" value="TreeGrafter"/>
</dbReference>
<dbReference type="Pfam" id="PF11951">
    <property type="entry name" value="Fungal_trans_2"/>
    <property type="match status" value="1"/>
</dbReference>
<dbReference type="InterPro" id="IPR001138">
    <property type="entry name" value="Zn2Cys6_DnaBD"/>
</dbReference>
<dbReference type="EMBL" id="CAJVPD010000210">
    <property type="protein sequence ID" value="CAG8366922.1"/>
    <property type="molecule type" value="Genomic_DNA"/>
</dbReference>
<evidence type="ECO:0000259" key="7">
    <source>
        <dbReference type="PROSITE" id="PS50048"/>
    </source>
</evidence>
<dbReference type="Gene3D" id="4.10.240.10">
    <property type="entry name" value="Zn(2)-C6 fungal-type DNA-binding domain"/>
    <property type="match status" value="1"/>
</dbReference>
<gene>
    <name evidence="8" type="ORF">PSALAMII_LOCUS4220</name>
</gene>
<feature type="compositionally biased region" description="Basic residues" evidence="6">
    <location>
        <begin position="28"/>
        <end position="37"/>
    </location>
</feature>
<evidence type="ECO:0000256" key="5">
    <source>
        <dbReference type="ARBA" id="ARBA00023242"/>
    </source>
</evidence>
<feature type="compositionally biased region" description="Polar residues" evidence="6">
    <location>
        <begin position="1"/>
        <end position="11"/>
    </location>
</feature>
<protein>
    <recommendedName>
        <fullName evidence="7">Zn(2)-C6 fungal-type domain-containing protein</fullName>
    </recommendedName>
</protein>
<keyword evidence="2" id="KW-0805">Transcription regulation</keyword>
<dbReference type="Pfam" id="PF00172">
    <property type="entry name" value="Zn_clus"/>
    <property type="match status" value="1"/>
</dbReference>
<keyword evidence="4" id="KW-0804">Transcription</keyword>
<feature type="domain" description="Zn(2)-C6 fungal-type" evidence="7">
    <location>
        <begin position="44"/>
        <end position="74"/>
    </location>
</feature>
<dbReference type="PANTHER" id="PTHR37534:SF7">
    <property type="entry name" value="TRANSCRIPTIONAL ACTIVATOR PROTEIN UGA3"/>
    <property type="match status" value="1"/>
</dbReference>
<dbReference type="SMART" id="SM00066">
    <property type="entry name" value="GAL4"/>
    <property type="match status" value="1"/>
</dbReference>
<comment type="subcellular location">
    <subcellularLocation>
        <location evidence="1">Nucleus</location>
    </subcellularLocation>
</comment>
<dbReference type="CDD" id="cd12148">
    <property type="entry name" value="fungal_TF_MHR"/>
    <property type="match status" value="1"/>
</dbReference>
<dbReference type="GO" id="GO:0000976">
    <property type="term" value="F:transcription cis-regulatory region binding"/>
    <property type="evidence" value="ECO:0007669"/>
    <property type="project" value="TreeGrafter"/>
</dbReference>
<dbReference type="InterPro" id="IPR036864">
    <property type="entry name" value="Zn2-C6_fun-type_DNA-bd_sf"/>
</dbReference>
<dbReference type="InterPro" id="IPR021858">
    <property type="entry name" value="Fun_TF"/>
</dbReference>
<dbReference type="GO" id="GO:0000981">
    <property type="term" value="F:DNA-binding transcription factor activity, RNA polymerase II-specific"/>
    <property type="evidence" value="ECO:0007669"/>
    <property type="project" value="InterPro"/>
</dbReference>
<dbReference type="PROSITE" id="PS50048">
    <property type="entry name" value="ZN2_CY6_FUNGAL_2"/>
    <property type="match status" value="1"/>
</dbReference>
<feature type="region of interest" description="Disordered" evidence="6">
    <location>
        <begin position="1"/>
        <end position="39"/>
    </location>
</feature>
<dbReference type="GO" id="GO:0005634">
    <property type="term" value="C:nucleus"/>
    <property type="evidence" value="ECO:0007669"/>
    <property type="project" value="UniProtKB-SubCell"/>
</dbReference>
<keyword evidence="5" id="KW-0539">Nucleus</keyword>
<proteinExistence type="predicted"/>
<evidence type="ECO:0000313" key="8">
    <source>
        <dbReference type="EMBL" id="CAG8366922.1"/>
    </source>
</evidence>
<dbReference type="GO" id="GO:0008270">
    <property type="term" value="F:zinc ion binding"/>
    <property type="evidence" value="ECO:0007669"/>
    <property type="project" value="InterPro"/>
</dbReference>
<dbReference type="PANTHER" id="PTHR37534">
    <property type="entry name" value="TRANSCRIPTIONAL ACTIVATOR PROTEIN UGA3"/>
    <property type="match status" value="1"/>
</dbReference>
<reference evidence="8" key="1">
    <citation type="submission" date="2021-07" db="EMBL/GenBank/DDBJ databases">
        <authorList>
            <person name="Branca A.L. A."/>
        </authorList>
    </citation>
    <scope>NUCLEOTIDE SEQUENCE</scope>
</reference>
<dbReference type="PROSITE" id="PS00463">
    <property type="entry name" value="ZN2_CY6_FUNGAL_1"/>
    <property type="match status" value="1"/>
</dbReference>
<comment type="caution">
    <text evidence="8">The sequence shown here is derived from an EMBL/GenBank/DDBJ whole genome shotgun (WGS) entry which is preliminary data.</text>
</comment>
<keyword evidence="3" id="KW-0238">DNA-binding</keyword>
<evidence type="ECO:0000256" key="2">
    <source>
        <dbReference type="ARBA" id="ARBA00023015"/>
    </source>
</evidence>
<dbReference type="Proteomes" id="UP001152592">
    <property type="component" value="Unassembled WGS sequence"/>
</dbReference>
<sequence length="523" mass="58776">MCDLIDSTTASIPKPNNIMSEGPSGRQVPRRITKRKGTTRERTGCLTCRQRKKRCDLGYPVCTQCVRLNYKCKWEEPRPLVQESTHSTKQVSNQTVNIPFRLSQVPDPILFWVDDHSDNTSRSSRRHFLRYYAQTFTHMLTTNIENNSFLSVFLPMAMQDSALLNALIAWSSSHLSLRDSAFQQVAMQNRLTAMRDLRLSLQSSPGNVESNLAITLVLCSMESIMADNDKAWYLHLMGAAGIISSRVCIESGLDGTSSSKLLQSFDDAHTGRWLLRNFAYHDILMAVALDREPLLPSHYFVQLDKGPLADSYFGFASEILTILYSITSLNKKVKSLNADSLQPGAYSDITPHKTHPPSMSEIASTFSSLELRLREWVCPPSNDESLILLAESYRSSALLYLYRVVRRGLPSLEEGLAPKTANEVATVVNNINKMPTRSLPECTLLFPLFLAGGEASEKAHIKSIRHKMLDMIESRGFRNVEVALSVLEKLWRLNLERKATYATKGPVDWLDVVLQDGVLLSLS</sequence>
<dbReference type="CDD" id="cd00067">
    <property type="entry name" value="GAL4"/>
    <property type="match status" value="1"/>
</dbReference>
<dbReference type="OrthoDB" id="2735536at2759"/>
<evidence type="ECO:0000313" key="9">
    <source>
        <dbReference type="Proteomes" id="UP001152592"/>
    </source>
</evidence>
<organism evidence="8 9">
    <name type="scientific">Penicillium salamii</name>
    <dbReference type="NCBI Taxonomy" id="1612424"/>
    <lineage>
        <taxon>Eukaryota</taxon>
        <taxon>Fungi</taxon>
        <taxon>Dikarya</taxon>
        <taxon>Ascomycota</taxon>
        <taxon>Pezizomycotina</taxon>
        <taxon>Eurotiomycetes</taxon>
        <taxon>Eurotiomycetidae</taxon>
        <taxon>Eurotiales</taxon>
        <taxon>Aspergillaceae</taxon>
        <taxon>Penicillium</taxon>
    </lineage>
</organism>
<evidence type="ECO:0000256" key="1">
    <source>
        <dbReference type="ARBA" id="ARBA00004123"/>
    </source>
</evidence>